<gene>
    <name evidence="1" type="ORF">F511_27590</name>
</gene>
<accession>A0A2Z7ASN2</accession>
<protein>
    <submittedName>
        <fullName evidence="1">Uncharacterized protein</fullName>
    </submittedName>
</protein>
<reference evidence="1 2" key="1">
    <citation type="journal article" date="2015" name="Proc. Natl. Acad. Sci. U.S.A.">
        <title>The resurrection genome of Boea hygrometrica: A blueprint for survival of dehydration.</title>
        <authorList>
            <person name="Xiao L."/>
            <person name="Yang G."/>
            <person name="Zhang L."/>
            <person name="Yang X."/>
            <person name="Zhao S."/>
            <person name="Ji Z."/>
            <person name="Zhou Q."/>
            <person name="Hu M."/>
            <person name="Wang Y."/>
            <person name="Chen M."/>
            <person name="Xu Y."/>
            <person name="Jin H."/>
            <person name="Xiao X."/>
            <person name="Hu G."/>
            <person name="Bao F."/>
            <person name="Hu Y."/>
            <person name="Wan P."/>
            <person name="Li L."/>
            <person name="Deng X."/>
            <person name="Kuang T."/>
            <person name="Xiang C."/>
            <person name="Zhu J.K."/>
            <person name="Oliver M.J."/>
            <person name="He Y."/>
        </authorList>
    </citation>
    <scope>NUCLEOTIDE SEQUENCE [LARGE SCALE GENOMIC DNA]</scope>
    <source>
        <strain evidence="2">cv. XS01</strain>
    </source>
</reference>
<dbReference type="Proteomes" id="UP000250235">
    <property type="component" value="Unassembled WGS sequence"/>
</dbReference>
<dbReference type="EMBL" id="KV014422">
    <property type="protein sequence ID" value="KZV22212.1"/>
    <property type="molecule type" value="Genomic_DNA"/>
</dbReference>
<name>A0A2Z7ASN2_9LAMI</name>
<evidence type="ECO:0000313" key="2">
    <source>
        <dbReference type="Proteomes" id="UP000250235"/>
    </source>
</evidence>
<keyword evidence="2" id="KW-1185">Reference proteome</keyword>
<proteinExistence type="predicted"/>
<dbReference type="AlphaFoldDB" id="A0A2Z7ASN2"/>
<organism evidence="1 2">
    <name type="scientific">Dorcoceras hygrometricum</name>
    <dbReference type="NCBI Taxonomy" id="472368"/>
    <lineage>
        <taxon>Eukaryota</taxon>
        <taxon>Viridiplantae</taxon>
        <taxon>Streptophyta</taxon>
        <taxon>Embryophyta</taxon>
        <taxon>Tracheophyta</taxon>
        <taxon>Spermatophyta</taxon>
        <taxon>Magnoliopsida</taxon>
        <taxon>eudicotyledons</taxon>
        <taxon>Gunneridae</taxon>
        <taxon>Pentapetalae</taxon>
        <taxon>asterids</taxon>
        <taxon>lamiids</taxon>
        <taxon>Lamiales</taxon>
        <taxon>Gesneriaceae</taxon>
        <taxon>Didymocarpoideae</taxon>
        <taxon>Trichosporeae</taxon>
        <taxon>Loxocarpinae</taxon>
        <taxon>Dorcoceras</taxon>
    </lineage>
</organism>
<evidence type="ECO:0000313" key="1">
    <source>
        <dbReference type="EMBL" id="KZV22212.1"/>
    </source>
</evidence>
<sequence>MQKAVKKYATIYLWKFGAESPTSPLLPQWKDPLEDLITSASAATRSDSSQAARTLATYAHQQHFFYVSLACALAHTWAQSQLAHQLPPDCANSRLSTALGFDSLYSSRQEHLSYHMLSALSSSACATGVDIKPLIC</sequence>